<sequence length="68" mass="7894">MNIKLIFTLLLLNFLLIGCKDAYINQLNPMSIHQETKASSDVASMQRGENPMKRPSYEEYQESIEMKK</sequence>
<dbReference type="PROSITE" id="PS51257">
    <property type="entry name" value="PROKAR_LIPOPROTEIN"/>
    <property type="match status" value="1"/>
</dbReference>
<reference evidence="2" key="1">
    <citation type="submission" date="2020-01" db="EMBL/GenBank/DDBJ databases">
        <authorList>
            <person name="Meier V. D."/>
            <person name="Meier V D."/>
        </authorList>
    </citation>
    <scope>NUCLEOTIDE SEQUENCE</scope>
    <source>
        <strain evidence="2">HLG_WM_MAG_03</strain>
    </source>
</reference>
<name>A0A6S6S5I9_9BACT</name>
<organism evidence="2">
    <name type="scientific">uncultured Sulfurovum sp</name>
    <dbReference type="NCBI Taxonomy" id="269237"/>
    <lineage>
        <taxon>Bacteria</taxon>
        <taxon>Pseudomonadati</taxon>
        <taxon>Campylobacterota</taxon>
        <taxon>Epsilonproteobacteria</taxon>
        <taxon>Campylobacterales</taxon>
        <taxon>Sulfurovaceae</taxon>
        <taxon>Sulfurovum</taxon>
        <taxon>environmental samples</taxon>
    </lineage>
</organism>
<evidence type="ECO:0000256" key="1">
    <source>
        <dbReference type="SAM" id="MobiDB-lite"/>
    </source>
</evidence>
<feature type="region of interest" description="Disordered" evidence="1">
    <location>
        <begin position="35"/>
        <end position="68"/>
    </location>
</feature>
<evidence type="ECO:0008006" key="3">
    <source>
        <dbReference type="Google" id="ProtNLM"/>
    </source>
</evidence>
<evidence type="ECO:0000313" key="2">
    <source>
        <dbReference type="EMBL" id="CAA6803611.1"/>
    </source>
</evidence>
<accession>A0A6S6S5I9</accession>
<protein>
    <recommendedName>
        <fullName evidence="3">Lipoprotein</fullName>
    </recommendedName>
</protein>
<dbReference type="EMBL" id="CACVAR010000118">
    <property type="protein sequence ID" value="CAA6803611.1"/>
    <property type="molecule type" value="Genomic_DNA"/>
</dbReference>
<proteinExistence type="predicted"/>
<gene>
    <name evidence="2" type="ORF">HELGO_WM35022</name>
</gene>
<dbReference type="AlphaFoldDB" id="A0A6S6S5I9"/>